<keyword evidence="1" id="KW-0472">Membrane</keyword>
<evidence type="ECO:0000256" key="1">
    <source>
        <dbReference type="SAM" id="Phobius"/>
    </source>
</evidence>
<keyword evidence="1" id="KW-1133">Transmembrane helix</keyword>
<dbReference type="AlphaFoldDB" id="A0AAX1UEA7"/>
<feature type="transmembrane region" description="Helical" evidence="1">
    <location>
        <begin position="185"/>
        <end position="204"/>
    </location>
</feature>
<dbReference type="Proteomes" id="UP000266305">
    <property type="component" value="Unassembled WGS sequence"/>
</dbReference>
<keyword evidence="1" id="KW-0812">Transmembrane</keyword>
<organism evidence="2 3">
    <name type="scientific">Cereibacter sphaeroides</name>
    <name type="common">Rhodobacter sphaeroides</name>
    <dbReference type="NCBI Taxonomy" id="1063"/>
    <lineage>
        <taxon>Bacteria</taxon>
        <taxon>Pseudomonadati</taxon>
        <taxon>Pseudomonadota</taxon>
        <taxon>Alphaproteobacteria</taxon>
        <taxon>Rhodobacterales</taxon>
        <taxon>Paracoccaceae</taxon>
        <taxon>Cereibacter</taxon>
    </lineage>
</organism>
<accession>A0AAX1UEA7</accession>
<feature type="transmembrane region" description="Helical" evidence="1">
    <location>
        <begin position="153"/>
        <end position="179"/>
    </location>
</feature>
<dbReference type="EMBL" id="QWGP01000063">
    <property type="protein sequence ID" value="RHZ90430.1"/>
    <property type="molecule type" value="Genomic_DNA"/>
</dbReference>
<feature type="transmembrane region" description="Helical" evidence="1">
    <location>
        <begin position="123"/>
        <end position="141"/>
    </location>
</feature>
<protein>
    <submittedName>
        <fullName evidence="2">Uncharacterized protein</fullName>
    </submittedName>
</protein>
<evidence type="ECO:0000313" key="2">
    <source>
        <dbReference type="EMBL" id="RHZ90430.1"/>
    </source>
</evidence>
<reference evidence="2 3" key="1">
    <citation type="submission" date="2018-08" db="EMBL/GenBank/DDBJ databases">
        <title>Draft genome sequence of Rhodobacter sphaeroides FY.</title>
        <authorList>
            <person name="Rayyan A."/>
            <person name="Meyer T.E."/>
            <person name="Kyndt J.A."/>
        </authorList>
    </citation>
    <scope>NUCLEOTIDE SEQUENCE [LARGE SCALE GENOMIC DNA]</scope>
    <source>
        <strain evidence="2 3">FY</strain>
    </source>
</reference>
<gene>
    <name evidence="2" type="ORF">D1114_23280</name>
</gene>
<name>A0AAX1UEA7_CERSP</name>
<evidence type="ECO:0000313" key="3">
    <source>
        <dbReference type="Proteomes" id="UP000266305"/>
    </source>
</evidence>
<proteinExistence type="predicted"/>
<comment type="caution">
    <text evidence="2">The sequence shown here is derived from an EMBL/GenBank/DDBJ whole genome shotgun (WGS) entry which is preliminary data.</text>
</comment>
<sequence>MVEFAVLYGDGIVVTDPSQVVVFDSEGYLLAATPQSDALTIHCEVLDGQPQCRVYDELRGLVFEPDYSKWTRDRLIEAEGRPPNDAYPEYMDIEYGFTSRHATFREVVFYEAIDVARSPITSTFALLWWIGAWACVLRPAWKWKRNSFRLKPFKVWSVVLGLLGILTFVVMWIMTVVVWLTVEPYSIIFFLFVFVLGALIAAVLTRPKAVVQEA</sequence>